<reference evidence="1 2" key="1">
    <citation type="submission" date="2023-10" db="EMBL/GenBank/DDBJ databases">
        <title>Chromosome-scale genome assembly provides insights into flower coloration mechanisms of Canna indica.</title>
        <authorList>
            <person name="Li C."/>
        </authorList>
    </citation>
    <scope>NUCLEOTIDE SEQUENCE [LARGE SCALE GENOMIC DNA]</scope>
    <source>
        <tissue evidence="1">Flower</tissue>
    </source>
</reference>
<protein>
    <recommendedName>
        <fullName evidence="3">Transposase</fullName>
    </recommendedName>
</protein>
<dbReference type="Proteomes" id="UP001327560">
    <property type="component" value="Chromosome 3"/>
</dbReference>
<keyword evidence="2" id="KW-1185">Reference proteome</keyword>
<dbReference type="PANTHER" id="PTHR33144">
    <property type="entry name" value="OS10G0409366 PROTEIN-RELATED"/>
    <property type="match status" value="1"/>
</dbReference>
<dbReference type="PANTHER" id="PTHR33144:SF16">
    <property type="entry name" value="OS02G0129000 PROTEIN"/>
    <property type="match status" value="1"/>
</dbReference>
<name>A0AAQ3Q714_9LILI</name>
<evidence type="ECO:0008006" key="3">
    <source>
        <dbReference type="Google" id="ProtNLM"/>
    </source>
</evidence>
<organism evidence="1 2">
    <name type="scientific">Canna indica</name>
    <name type="common">Indian-shot</name>
    <dbReference type="NCBI Taxonomy" id="4628"/>
    <lineage>
        <taxon>Eukaryota</taxon>
        <taxon>Viridiplantae</taxon>
        <taxon>Streptophyta</taxon>
        <taxon>Embryophyta</taxon>
        <taxon>Tracheophyta</taxon>
        <taxon>Spermatophyta</taxon>
        <taxon>Magnoliopsida</taxon>
        <taxon>Liliopsida</taxon>
        <taxon>Zingiberales</taxon>
        <taxon>Cannaceae</taxon>
        <taxon>Canna</taxon>
    </lineage>
</organism>
<gene>
    <name evidence="1" type="ORF">Cni_G10102</name>
</gene>
<dbReference type="InterPro" id="IPR004252">
    <property type="entry name" value="Probable_transposase_24"/>
</dbReference>
<accession>A0AAQ3Q714</accession>
<proteinExistence type="predicted"/>
<sequence length="320" mass="37589">MIFKIEEKDQPFKIKYPHPLLKSKFFPIPIQGLLKCNNNKGQLFKIKGLPKCNNNKGQPFKINKESITMSKDMGISKKKARGKTMCYRIHGRSLEERREIIFNSEAQPVGPNEKDVSDLSQFLGTVARNSDWCPLIYTNWKKKFILPEIGKGVVFKIMDEAWRKHKSKIKKEYFDNYVTNSERIKNRPTDIPLEYFKQMIDYWSYELIQDICQQNRLNRSQQKWRHRMGNKIFSVIKEKLHSQKNEEPSQVEIFVETRTKDGKVLDDETEEAIEKLKTMVEHDGKPAAEAFQFMFGKEKSGRVCCYGGTITPTIFKKMKK</sequence>
<dbReference type="AlphaFoldDB" id="A0AAQ3Q714"/>
<evidence type="ECO:0000313" key="1">
    <source>
        <dbReference type="EMBL" id="WOL01386.1"/>
    </source>
</evidence>
<dbReference type="EMBL" id="CP136892">
    <property type="protein sequence ID" value="WOL01386.1"/>
    <property type="molecule type" value="Genomic_DNA"/>
</dbReference>
<dbReference type="Pfam" id="PF03004">
    <property type="entry name" value="Transposase_24"/>
    <property type="match status" value="1"/>
</dbReference>
<evidence type="ECO:0000313" key="2">
    <source>
        <dbReference type="Proteomes" id="UP001327560"/>
    </source>
</evidence>